<comment type="function">
    <text evidence="2">Enables the recognition and targeting of unfolded and aggregated proteins to the ClpC protease or to other proteins involved in proteolysis.</text>
</comment>
<comment type="domain">
    <text evidence="2">The N-terminal domain probably binds unfolded/aggregated proteins; the C-terminal domain interacts with ClpC.</text>
</comment>
<gene>
    <name evidence="2" type="primary">mecA</name>
    <name evidence="3" type="ORF">Q4F26_02835</name>
</gene>
<organism evidence="3 4">
    <name type="scientific">Atopococcus tabaci</name>
    <dbReference type="NCBI Taxonomy" id="269774"/>
    <lineage>
        <taxon>Bacteria</taxon>
        <taxon>Bacillati</taxon>
        <taxon>Bacillota</taxon>
        <taxon>Bacilli</taxon>
        <taxon>Lactobacillales</taxon>
        <taxon>Carnobacteriaceae</taxon>
        <taxon>Atopococcus</taxon>
    </lineage>
</organism>
<dbReference type="GO" id="GO:0030674">
    <property type="term" value="F:protein-macromolecule adaptor activity"/>
    <property type="evidence" value="ECO:0007669"/>
    <property type="project" value="UniProtKB-UniRule"/>
</dbReference>
<evidence type="ECO:0000313" key="3">
    <source>
        <dbReference type="EMBL" id="MDO5457255.1"/>
    </source>
</evidence>
<dbReference type="EMBL" id="JAUNQW010000008">
    <property type="protein sequence ID" value="MDO5457255.1"/>
    <property type="molecule type" value="Genomic_DNA"/>
</dbReference>
<evidence type="ECO:0000256" key="1">
    <source>
        <dbReference type="ARBA" id="ARBA00005397"/>
    </source>
</evidence>
<dbReference type="PANTHER" id="PTHR39161:SF1">
    <property type="entry name" value="ADAPTER PROTEIN MECA 1"/>
    <property type="match status" value="1"/>
</dbReference>
<proteinExistence type="inferred from homology"/>
<dbReference type="Proteomes" id="UP001171751">
    <property type="component" value="Unassembled WGS sequence"/>
</dbReference>
<dbReference type="HAMAP" id="MF_01124">
    <property type="entry name" value="MecA"/>
    <property type="match status" value="1"/>
</dbReference>
<keyword evidence="4" id="KW-1185">Reference proteome</keyword>
<name>A0AA43UC46_9LACT</name>
<reference evidence="3" key="1">
    <citation type="submission" date="2023-07" db="EMBL/GenBank/DDBJ databases">
        <title>Between Cages and Wild: Unraveling the Impact of Captivity on Animal Microbiomes and Antimicrobial Resistance.</title>
        <authorList>
            <person name="Schmartz G.P."/>
            <person name="Rehner J."/>
            <person name="Schuff M.J."/>
            <person name="Becker S.L."/>
            <person name="Kravczyk M."/>
            <person name="Gurevich A."/>
            <person name="Francke R."/>
            <person name="Mueller R."/>
            <person name="Keller V."/>
            <person name="Keller A."/>
        </authorList>
    </citation>
    <scope>NUCLEOTIDE SEQUENCE</scope>
    <source>
        <strain evidence="3">S39M_St_73</strain>
    </source>
</reference>
<dbReference type="InterPro" id="IPR008681">
    <property type="entry name" value="Neg-reg_MecA"/>
</dbReference>
<protein>
    <recommendedName>
        <fullName evidence="2">Adapter protein MecA</fullName>
    </recommendedName>
</protein>
<evidence type="ECO:0000313" key="4">
    <source>
        <dbReference type="Proteomes" id="UP001171751"/>
    </source>
</evidence>
<dbReference type="Pfam" id="PF05389">
    <property type="entry name" value="MecA"/>
    <property type="match status" value="1"/>
</dbReference>
<dbReference type="PANTHER" id="PTHR39161">
    <property type="entry name" value="ADAPTER PROTEIN MECA"/>
    <property type="match status" value="1"/>
</dbReference>
<dbReference type="AlphaFoldDB" id="A0AA43UC46"/>
<sequence length="230" mass="26731">MEMEQIDENTIRVLINDEDLEERGITMLDLLGNQRQIESFFYSILEEVDIDETFRENDMITFQVVPNTKGLELYISKDGNLDMNTVNKIQNYHQQSEDDYNIPDDAEFHWIGAEANKPKTLAETGDLEQEEADQKETVFEFSTIEEVITFAHHVTLENGFSSLHAMNDHYYLTLVQFTGKTPNFVLENEISIALEFGERRKIPLVAIEEYGKEIMQGNALELLRKHFKLN</sequence>
<dbReference type="InterPro" id="IPR038471">
    <property type="entry name" value="MecA_C_sf"/>
</dbReference>
<comment type="similarity">
    <text evidence="1 2">Belongs to the MecA family.</text>
</comment>
<dbReference type="PIRSF" id="PIRSF029008">
    <property type="entry name" value="MecA"/>
    <property type="match status" value="1"/>
</dbReference>
<comment type="caution">
    <text evidence="3">The sequence shown here is derived from an EMBL/GenBank/DDBJ whole genome shotgun (WGS) entry which is preliminary data.</text>
</comment>
<accession>A0AA43UC46</accession>
<dbReference type="Gene3D" id="3.30.70.1950">
    <property type="match status" value="1"/>
</dbReference>
<comment type="subunit">
    <text evidence="2">Homodimer.</text>
</comment>
<evidence type="ECO:0000256" key="2">
    <source>
        <dbReference type="HAMAP-Rule" id="MF_01124"/>
    </source>
</evidence>